<dbReference type="InterPro" id="IPR051678">
    <property type="entry name" value="AGP_Transferase"/>
</dbReference>
<dbReference type="InterPro" id="IPR011009">
    <property type="entry name" value="Kinase-like_dom_sf"/>
</dbReference>
<dbReference type="InterPro" id="IPR002575">
    <property type="entry name" value="Aminoglycoside_PTrfase"/>
</dbReference>
<proteinExistence type="predicted"/>
<sequence length="305" mass="33626">MVRMCRRTHDLDVDTVRRVIGDQIPWLAEEDVQPVDAPGTQSHLFRIGARCATKFPVADPDGPPAIPTRSTIAAEHAAMREFCSTTSVPSPTPLHLGRPTALYPRWWSVQTWVDGVTATPTSVASSDAFAADVASLIHEVRAADIYNRSFTGSGRGGTLTAHDAWVDECLRRSDHILPVDELRRAWTRSRLLPREDADVMAHTDLIPANLLATDSRLVGVLDTGGFSPADPALDLVAAWHLFDADRRALLRESLDVDELQWRRGAAWAFEQAIGLVWYYTDINPAMSELGRTTLGRLLDDPAFAV</sequence>
<keyword evidence="2" id="KW-0808">Transferase</keyword>
<dbReference type="Gene3D" id="3.90.1200.10">
    <property type="match status" value="1"/>
</dbReference>
<dbReference type="PANTHER" id="PTHR21310">
    <property type="entry name" value="AMINOGLYCOSIDE PHOSPHOTRANSFERASE-RELATED-RELATED"/>
    <property type="match status" value="1"/>
</dbReference>
<evidence type="ECO:0000313" key="2">
    <source>
        <dbReference type="EMBL" id="SIR64204.1"/>
    </source>
</evidence>
<protein>
    <submittedName>
        <fullName evidence="2">Predicted kinase, aminoglycoside phosphotransferase (APT) family</fullName>
    </submittedName>
</protein>
<gene>
    <name evidence="2" type="ORF">SAMN05445060_0203</name>
</gene>
<dbReference type="SUPFAM" id="SSF56112">
    <property type="entry name" value="Protein kinase-like (PK-like)"/>
    <property type="match status" value="1"/>
</dbReference>
<dbReference type="Gene3D" id="3.30.200.20">
    <property type="entry name" value="Phosphorylase Kinase, domain 1"/>
    <property type="match status" value="1"/>
</dbReference>
<dbReference type="Proteomes" id="UP000186218">
    <property type="component" value="Unassembled WGS sequence"/>
</dbReference>
<feature type="domain" description="Aminoglycoside phosphotransferase" evidence="1">
    <location>
        <begin position="65"/>
        <end position="265"/>
    </location>
</feature>
<dbReference type="GO" id="GO:0016301">
    <property type="term" value="F:kinase activity"/>
    <property type="evidence" value="ECO:0007669"/>
    <property type="project" value="UniProtKB-KW"/>
</dbReference>
<evidence type="ECO:0000259" key="1">
    <source>
        <dbReference type="Pfam" id="PF01636"/>
    </source>
</evidence>
<dbReference type="EMBL" id="FTNT01000001">
    <property type="protein sequence ID" value="SIR64204.1"/>
    <property type="molecule type" value="Genomic_DNA"/>
</dbReference>
<keyword evidence="3" id="KW-1185">Reference proteome</keyword>
<name>A0A1N7CLB6_9NOCA</name>
<dbReference type="Pfam" id="PF01636">
    <property type="entry name" value="APH"/>
    <property type="match status" value="1"/>
</dbReference>
<dbReference type="PANTHER" id="PTHR21310:SF42">
    <property type="entry name" value="BIFUNCTIONAL AAC_APH"/>
    <property type="match status" value="1"/>
</dbReference>
<dbReference type="STRING" id="1344003.SAMN05445060_0203"/>
<reference evidence="2 3" key="1">
    <citation type="submission" date="2017-01" db="EMBL/GenBank/DDBJ databases">
        <authorList>
            <person name="Mah S.A."/>
            <person name="Swanson W.J."/>
            <person name="Moy G.W."/>
            <person name="Vacquier V.D."/>
        </authorList>
    </citation>
    <scope>NUCLEOTIDE SEQUENCE [LARGE SCALE GENOMIC DNA]</scope>
    <source>
        <strain evidence="2 3">CPCC 203464</strain>
    </source>
</reference>
<accession>A0A1N7CLB6</accession>
<organism evidence="2 3">
    <name type="scientific">Williamsia sterculiae</name>
    <dbReference type="NCBI Taxonomy" id="1344003"/>
    <lineage>
        <taxon>Bacteria</taxon>
        <taxon>Bacillati</taxon>
        <taxon>Actinomycetota</taxon>
        <taxon>Actinomycetes</taxon>
        <taxon>Mycobacteriales</taxon>
        <taxon>Nocardiaceae</taxon>
        <taxon>Williamsia</taxon>
    </lineage>
</organism>
<evidence type="ECO:0000313" key="3">
    <source>
        <dbReference type="Proteomes" id="UP000186218"/>
    </source>
</evidence>
<keyword evidence="2" id="KW-0418">Kinase</keyword>
<dbReference type="AlphaFoldDB" id="A0A1N7CLB6"/>